<dbReference type="AlphaFoldDB" id="A0A143PV80"/>
<dbReference type="Gene3D" id="1.10.510.10">
    <property type="entry name" value="Transferase(Phosphotransferase) domain 1"/>
    <property type="match status" value="1"/>
</dbReference>
<feature type="region of interest" description="Disordered" evidence="6">
    <location>
        <begin position="540"/>
        <end position="568"/>
    </location>
</feature>
<feature type="chain" id="PRO_5007512026" description="non-specific serine/threonine protein kinase" evidence="7">
    <location>
        <begin position="21"/>
        <end position="568"/>
    </location>
</feature>
<keyword evidence="2 9" id="KW-0808">Transferase</keyword>
<keyword evidence="4 9" id="KW-0418">Kinase</keyword>
<feature type="signal peptide" evidence="7">
    <location>
        <begin position="1"/>
        <end position="20"/>
    </location>
</feature>
<accession>A0A143PV80</accession>
<dbReference type="GO" id="GO:0004674">
    <property type="term" value="F:protein serine/threonine kinase activity"/>
    <property type="evidence" value="ECO:0007669"/>
    <property type="project" value="UniProtKB-EC"/>
</dbReference>
<dbReference type="SMART" id="SM00220">
    <property type="entry name" value="S_TKc"/>
    <property type="match status" value="1"/>
</dbReference>
<dbReference type="Pfam" id="PF00069">
    <property type="entry name" value="Pkinase"/>
    <property type="match status" value="1"/>
</dbReference>
<evidence type="ECO:0000259" key="8">
    <source>
        <dbReference type="PROSITE" id="PS50011"/>
    </source>
</evidence>
<keyword evidence="10" id="KW-1185">Reference proteome</keyword>
<evidence type="ECO:0000256" key="1">
    <source>
        <dbReference type="ARBA" id="ARBA00012513"/>
    </source>
</evidence>
<protein>
    <recommendedName>
        <fullName evidence="1">non-specific serine/threonine protein kinase</fullName>
        <ecNumber evidence="1">2.7.11.1</ecNumber>
    </recommendedName>
</protein>
<dbReference type="KEGG" id="abac:LuPra_05240"/>
<dbReference type="OrthoDB" id="111294at2"/>
<reference evidence="10" key="2">
    <citation type="submission" date="2016-04" db="EMBL/GenBank/DDBJ databases">
        <title>First Complete Genome Sequence of a Subdivision 6 Acidobacterium.</title>
        <authorList>
            <person name="Huang S."/>
            <person name="Vieira S."/>
            <person name="Bunk B."/>
            <person name="Riedel T."/>
            <person name="Sproeer C."/>
            <person name="Overmann J."/>
        </authorList>
    </citation>
    <scope>NUCLEOTIDE SEQUENCE [LARGE SCALE GENOMIC DNA]</scope>
    <source>
        <strain evidence="10">DSM 100886 HEG_-6_39</strain>
    </source>
</reference>
<dbReference type="InterPro" id="IPR011042">
    <property type="entry name" value="6-blade_b-propeller_TolB-like"/>
</dbReference>
<dbReference type="InterPro" id="IPR000719">
    <property type="entry name" value="Prot_kinase_dom"/>
</dbReference>
<dbReference type="RefSeq" id="WP_110173469.1">
    <property type="nucleotide sequence ID" value="NZ_CP015136.1"/>
</dbReference>
<dbReference type="PROSITE" id="PS50011">
    <property type="entry name" value="PROTEIN_KINASE_DOM"/>
    <property type="match status" value="1"/>
</dbReference>
<dbReference type="InterPro" id="IPR050660">
    <property type="entry name" value="NEK_Ser/Thr_kinase"/>
</dbReference>
<reference evidence="9 10" key="1">
    <citation type="journal article" date="2016" name="Genome Announc.">
        <title>First Complete Genome Sequence of a Subdivision 6 Acidobacterium Strain.</title>
        <authorList>
            <person name="Huang S."/>
            <person name="Vieira S."/>
            <person name="Bunk B."/>
            <person name="Riedel T."/>
            <person name="Sproer C."/>
            <person name="Overmann J."/>
        </authorList>
    </citation>
    <scope>NUCLEOTIDE SEQUENCE [LARGE SCALE GENOMIC DNA]</scope>
    <source>
        <strain evidence="10">DSM 100886 HEG_-6_39</strain>
    </source>
</reference>
<dbReference type="PANTHER" id="PTHR43671:SF13">
    <property type="entry name" value="SERINE_THREONINE-PROTEIN KINASE NEK2"/>
    <property type="match status" value="1"/>
</dbReference>
<proteinExistence type="predicted"/>
<dbReference type="EC" id="2.7.11.1" evidence="1"/>
<dbReference type="CDD" id="cd14014">
    <property type="entry name" value="STKc_PknB_like"/>
    <property type="match status" value="1"/>
</dbReference>
<dbReference type="Proteomes" id="UP000076079">
    <property type="component" value="Chromosome"/>
</dbReference>
<evidence type="ECO:0000313" key="9">
    <source>
        <dbReference type="EMBL" id="AMY11970.1"/>
    </source>
</evidence>
<dbReference type="GO" id="GO:0005524">
    <property type="term" value="F:ATP binding"/>
    <property type="evidence" value="ECO:0007669"/>
    <property type="project" value="UniProtKB-KW"/>
</dbReference>
<evidence type="ECO:0000313" key="10">
    <source>
        <dbReference type="Proteomes" id="UP000076079"/>
    </source>
</evidence>
<evidence type="ECO:0000256" key="7">
    <source>
        <dbReference type="SAM" id="SignalP"/>
    </source>
</evidence>
<gene>
    <name evidence="9" type="primary">prkC_38</name>
    <name evidence="9" type="ORF">LuPra_05240</name>
</gene>
<dbReference type="Gene3D" id="2.120.10.30">
    <property type="entry name" value="TolB, C-terminal domain"/>
    <property type="match status" value="1"/>
</dbReference>
<keyword evidence="7" id="KW-0732">Signal</keyword>
<dbReference type="EMBL" id="CP015136">
    <property type="protein sequence ID" value="AMY11970.1"/>
    <property type="molecule type" value="Genomic_DNA"/>
</dbReference>
<name>A0A143PV80_LUTPR</name>
<evidence type="ECO:0000256" key="2">
    <source>
        <dbReference type="ARBA" id="ARBA00022679"/>
    </source>
</evidence>
<dbReference type="PANTHER" id="PTHR43671">
    <property type="entry name" value="SERINE/THREONINE-PROTEIN KINASE NEK"/>
    <property type="match status" value="1"/>
</dbReference>
<evidence type="ECO:0000256" key="5">
    <source>
        <dbReference type="ARBA" id="ARBA00022840"/>
    </source>
</evidence>
<evidence type="ECO:0000256" key="3">
    <source>
        <dbReference type="ARBA" id="ARBA00022741"/>
    </source>
</evidence>
<organism evidence="9 10">
    <name type="scientific">Luteitalea pratensis</name>
    <dbReference type="NCBI Taxonomy" id="1855912"/>
    <lineage>
        <taxon>Bacteria</taxon>
        <taxon>Pseudomonadati</taxon>
        <taxon>Acidobacteriota</taxon>
        <taxon>Vicinamibacteria</taxon>
        <taxon>Vicinamibacterales</taxon>
        <taxon>Vicinamibacteraceae</taxon>
        <taxon>Luteitalea</taxon>
    </lineage>
</organism>
<dbReference type="InterPro" id="IPR011009">
    <property type="entry name" value="Kinase-like_dom_sf"/>
</dbReference>
<dbReference type="SUPFAM" id="SSF82171">
    <property type="entry name" value="DPP6 N-terminal domain-like"/>
    <property type="match status" value="1"/>
</dbReference>
<evidence type="ECO:0000256" key="6">
    <source>
        <dbReference type="SAM" id="MobiDB-lite"/>
    </source>
</evidence>
<evidence type="ECO:0000256" key="4">
    <source>
        <dbReference type="ARBA" id="ARBA00022777"/>
    </source>
</evidence>
<keyword evidence="5" id="KW-0067">ATP-binding</keyword>
<dbReference type="STRING" id="1855912.LuPra_05240"/>
<dbReference type="SUPFAM" id="SSF56112">
    <property type="entry name" value="Protein kinase-like (PK-like)"/>
    <property type="match status" value="1"/>
</dbReference>
<feature type="domain" description="Protein kinase" evidence="8">
    <location>
        <begin position="1"/>
        <end position="263"/>
    </location>
</feature>
<sequence length="568" mass="61652" precursor="true">MRRMLMTVGVVVLMSTGVNASGDQTEPLQGSVVEAAPPRTPPTPWPSQLNHPHIATIHGLAQADGRRGLVLELVEGETLAERLERGPLPVDEALRLACQIALALECAHDRGIVHRDLKPANIKITPDGAVKVLDFGLAKLTARDGTPAPTPSPSLAGTREGLVAGTPAYMSPEQARGRPVDKRTDVWSFGCVMYEILAGRAAFDGETVTDTLAAVIEHEPAWSSLPEATPAAIRRLTQRCLEKDHARRLRDLGDARLEIEEALAARSTPPARALPHVDGVQQPGMPLVSRGLVTPRRWRTAAAAVVVPAVMRLDVDLGVELSRSQAGPDVGISPNGERLVFMSNGRLYTRRLDQSTSIALEGTDGALSFFFSPDSSSLAFFAQDKLKRISLNGGSVVTICDAPAGRGGTWGEDDVIVAALDNSRACLEFRRRGERRNHSRDSRRVRSPIAGRSDCRAGTSCCSPATRCQRGSTRHASTSCRSPTAVERRYWRMPVSGGSFRTQMGRTTSCSGEVRRYLLRRSIRIDSNFAAQRSRFWSRWRPPTVSDSPASIPHGRGRGCTGSRIRRP</sequence>
<keyword evidence="3" id="KW-0547">Nucleotide-binding</keyword>